<reference evidence="1" key="1">
    <citation type="submission" date="2020-06" db="EMBL/GenBank/DDBJ databases">
        <authorList>
            <person name="Onetto C."/>
        </authorList>
    </citation>
    <scope>NUCLEOTIDE SEQUENCE</scope>
</reference>
<dbReference type="Proteomes" id="UP000714618">
    <property type="component" value="Unassembled WGS sequence"/>
</dbReference>
<keyword evidence="2" id="KW-1185">Reference proteome</keyword>
<protein>
    <submittedName>
        <fullName evidence="1">Uncharacterized protein</fullName>
    </submittedName>
</protein>
<dbReference type="AlphaFoldDB" id="A0A9N8PM84"/>
<feature type="non-terminal residue" evidence="1">
    <location>
        <position position="1"/>
    </location>
</feature>
<proteinExistence type="predicted"/>
<evidence type="ECO:0000313" key="1">
    <source>
        <dbReference type="EMBL" id="CAD0101139.1"/>
    </source>
</evidence>
<evidence type="ECO:0000313" key="2">
    <source>
        <dbReference type="Proteomes" id="UP000714618"/>
    </source>
</evidence>
<dbReference type="OrthoDB" id="3946068at2759"/>
<dbReference type="EMBL" id="CAIJEO010000013">
    <property type="protein sequence ID" value="CAD0101139.1"/>
    <property type="molecule type" value="Genomic_DNA"/>
</dbReference>
<gene>
    <name evidence="1" type="ORF">AWRI4233_LOCUS9964</name>
</gene>
<comment type="caution">
    <text evidence="1">The sequence shown here is derived from an EMBL/GenBank/DDBJ whole genome shotgun (WGS) entry which is preliminary data.</text>
</comment>
<accession>A0A9N8PM84</accession>
<organism evidence="1 2">
    <name type="scientific">Aureobasidium mustum</name>
    <dbReference type="NCBI Taxonomy" id="2773714"/>
    <lineage>
        <taxon>Eukaryota</taxon>
        <taxon>Fungi</taxon>
        <taxon>Dikarya</taxon>
        <taxon>Ascomycota</taxon>
        <taxon>Pezizomycotina</taxon>
        <taxon>Dothideomycetes</taxon>
        <taxon>Dothideomycetidae</taxon>
        <taxon>Dothideales</taxon>
        <taxon>Saccotheciaceae</taxon>
        <taxon>Aureobasidium</taxon>
    </lineage>
</organism>
<sequence length="149" mass="16592">MKLCLALSAFAAVSPQYCFHTPLTVLPDGLKNSSFNFNGPLYSSFIIDCFIYLSYFIHCLINPFNIDSPSSHNHDSDYQALQKPTSTSWSTSFRTVRSSKPTTSTTWSTSFRTSHPSEVTKIVTKTTKRCKDTSTSHSRAKTTITTSQG</sequence>
<name>A0A9N8PM84_9PEZI</name>